<protein>
    <submittedName>
        <fullName evidence="3">IS630 family transposase</fullName>
    </submittedName>
</protein>
<accession>A0A4D4KUX6</accession>
<dbReference type="InterPro" id="IPR009057">
    <property type="entry name" value="Homeodomain-like_sf"/>
</dbReference>
<comment type="caution">
    <text evidence="3">The sequence shown here is derived from an EMBL/GenBank/DDBJ whole genome shotgun (WGS) entry which is preliminary data.</text>
</comment>
<dbReference type="InterPro" id="IPR038717">
    <property type="entry name" value="Tc1-like_DDE_dom"/>
</dbReference>
<dbReference type="InterPro" id="IPR032710">
    <property type="entry name" value="NTF2-like_dom_sf"/>
</dbReference>
<evidence type="ECO:0000259" key="2">
    <source>
        <dbReference type="Pfam" id="PF13358"/>
    </source>
</evidence>
<dbReference type="Gene3D" id="3.10.450.50">
    <property type="match status" value="1"/>
</dbReference>
<organism evidence="3 4">
    <name type="scientific">Streptomyces violaceusniger</name>
    <dbReference type="NCBI Taxonomy" id="68280"/>
    <lineage>
        <taxon>Bacteria</taxon>
        <taxon>Bacillati</taxon>
        <taxon>Actinomycetota</taxon>
        <taxon>Actinomycetes</taxon>
        <taxon>Kitasatosporales</taxon>
        <taxon>Streptomycetaceae</taxon>
        <taxon>Streptomyces</taxon>
        <taxon>Streptomyces violaceusniger group</taxon>
    </lineage>
</organism>
<keyword evidence="4" id="KW-1185">Reference proteome</keyword>
<dbReference type="InterPro" id="IPR052702">
    <property type="entry name" value="MscS-like_channel"/>
</dbReference>
<evidence type="ECO:0000313" key="3">
    <source>
        <dbReference type="EMBL" id="GDY51974.1"/>
    </source>
</evidence>
<dbReference type="Proteomes" id="UP000301309">
    <property type="component" value="Unassembled WGS sequence"/>
</dbReference>
<name>A0A4D4KUX6_STRVO</name>
<dbReference type="OrthoDB" id="2375382at2"/>
<dbReference type="PANTHER" id="PTHR30347:SF1">
    <property type="entry name" value="MECHANOSENSITIVE CHANNEL MSCK"/>
    <property type="match status" value="1"/>
</dbReference>
<gene>
    <name evidence="3" type="ORF">SVIO_025970</name>
</gene>
<dbReference type="EMBL" id="BJHW01000001">
    <property type="protein sequence ID" value="GDY51974.1"/>
    <property type="molecule type" value="Genomic_DNA"/>
</dbReference>
<feature type="domain" description="Tc1-like transposase DDE" evidence="2">
    <location>
        <begin position="158"/>
        <end position="301"/>
    </location>
</feature>
<evidence type="ECO:0000259" key="1">
    <source>
        <dbReference type="Pfam" id="PF12680"/>
    </source>
</evidence>
<dbReference type="InterPro" id="IPR037401">
    <property type="entry name" value="SnoaL-like"/>
</dbReference>
<dbReference type="AlphaFoldDB" id="A0A4D4KUX6"/>
<dbReference type="Pfam" id="PF12680">
    <property type="entry name" value="SnoaL_2"/>
    <property type="match status" value="1"/>
</dbReference>
<sequence>MLCEWARRRKTAQALAVRSRIILTWAQGGTVTALATELGVSRDMVSKWRRRFLEHRLEGLVDEPRPGRPRTVGDDQVEQVVVKTLESVSPKGDTHWSTRSMAKATGMWQTTVSRIWRAFGLKPHGVGTWKLSADPQFIDKVRDIVGLYLDPPERALVLCVDEKSQMQAIDRTAPILPVLPTTPARMSHDYVRHGTTSLFAALELSSGAVIAEHHRRHRHQEFLKFLKTIDKADPQDLDLHLVCDNYATHKTPAVHKWLLRHPRFHLHFTPTSASWLNLVERWFAELTNRKLSRSAHRSLAALEKDVRAWIPDAVFTIPGDHPLASTWRGTREISEQFMAPMATRFAPGAACVVEVKETIAEGDRVVILCTSCSTTAAGEPYAIDARVVFTVRDGKVAGMREFSDTQYFTRMPFPESS</sequence>
<dbReference type="Pfam" id="PF13565">
    <property type="entry name" value="HTH_32"/>
    <property type="match status" value="1"/>
</dbReference>
<dbReference type="NCBIfam" id="NF033545">
    <property type="entry name" value="transpos_IS630"/>
    <property type="match status" value="1"/>
</dbReference>
<evidence type="ECO:0000313" key="4">
    <source>
        <dbReference type="Proteomes" id="UP000301309"/>
    </source>
</evidence>
<dbReference type="PANTHER" id="PTHR30347">
    <property type="entry name" value="POTASSIUM CHANNEL RELATED"/>
    <property type="match status" value="1"/>
</dbReference>
<proteinExistence type="predicted"/>
<dbReference type="SUPFAM" id="SSF46689">
    <property type="entry name" value="Homeodomain-like"/>
    <property type="match status" value="1"/>
</dbReference>
<dbReference type="Pfam" id="PF13358">
    <property type="entry name" value="DDE_3"/>
    <property type="match status" value="1"/>
</dbReference>
<dbReference type="InterPro" id="IPR047655">
    <property type="entry name" value="Transpos_IS630-like"/>
</dbReference>
<reference evidence="3 4" key="1">
    <citation type="journal article" date="2020" name="Int. J. Syst. Evol. Microbiol.">
        <title>Reclassification of Streptomyces castelarensis and Streptomyces sporoclivatus as later heterotypic synonyms of Streptomyces antimycoticus.</title>
        <authorList>
            <person name="Komaki H."/>
            <person name="Tamura T."/>
        </authorList>
    </citation>
    <scope>NUCLEOTIDE SEQUENCE [LARGE SCALE GENOMIC DNA]</scope>
    <source>
        <strain evidence="3 4">NBRC 13459</strain>
    </source>
</reference>
<dbReference type="SUPFAM" id="SSF54427">
    <property type="entry name" value="NTF2-like"/>
    <property type="match status" value="1"/>
</dbReference>
<feature type="domain" description="SnoaL-like" evidence="1">
    <location>
        <begin position="307"/>
        <end position="397"/>
    </location>
</feature>